<evidence type="ECO:0000313" key="3">
    <source>
        <dbReference type="Proteomes" id="UP000183585"/>
    </source>
</evidence>
<dbReference type="EMBL" id="FMCT01000019">
    <property type="protein sequence ID" value="SCF48732.1"/>
    <property type="molecule type" value="Genomic_DNA"/>
</dbReference>
<protein>
    <recommendedName>
        <fullName evidence="4">Type VII secretion system-associated protein</fullName>
    </recommendedName>
</protein>
<dbReference type="NCBIfam" id="NF033532">
    <property type="entry name" value="lone7para_assoc"/>
    <property type="match status" value="1"/>
</dbReference>
<feature type="region of interest" description="Disordered" evidence="1">
    <location>
        <begin position="209"/>
        <end position="260"/>
    </location>
</feature>
<gene>
    <name evidence="2" type="ORF">GA0070563_119102</name>
</gene>
<dbReference type="InterPro" id="IPR047659">
    <property type="entry name" value="T7SS_assoc"/>
</dbReference>
<proteinExistence type="predicted"/>
<dbReference type="Proteomes" id="UP000183585">
    <property type="component" value="Unassembled WGS sequence"/>
</dbReference>
<feature type="compositionally biased region" description="Low complexity" evidence="1">
    <location>
        <begin position="211"/>
        <end position="238"/>
    </location>
</feature>
<organism evidence="2 3">
    <name type="scientific">Micromonospora carbonacea</name>
    <dbReference type="NCBI Taxonomy" id="47853"/>
    <lineage>
        <taxon>Bacteria</taxon>
        <taxon>Bacillati</taxon>
        <taxon>Actinomycetota</taxon>
        <taxon>Actinomycetes</taxon>
        <taxon>Micromonosporales</taxon>
        <taxon>Micromonosporaceae</taxon>
        <taxon>Micromonospora</taxon>
    </lineage>
</organism>
<dbReference type="AlphaFoldDB" id="A0A1C5AU45"/>
<evidence type="ECO:0000313" key="2">
    <source>
        <dbReference type="EMBL" id="SCF48732.1"/>
    </source>
</evidence>
<accession>A0A1C5AU45</accession>
<reference evidence="3" key="1">
    <citation type="submission" date="2016-06" db="EMBL/GenBank/DDBJ databases">
        <authorList>
            <person name="Varghese N."/>
            <person name="Submissions Spin"/>
        </authorList>
    </citation>
    <scope>NUCLEOTIDE SEQUENCE [LARGE SCALE GENOMIC DNA]</scope>
    <source>
        <strain evidence="3">DSM 43168</strain>
    </source>
</reference>
<evidence type="ECO:0000256" key="1">
    <source>
        <dbReference type="SAM" id="MobiDB-lite"/>
    </source>
</evidence>
<sequence length="260" mass="26926">MSPVPTRGAAGMRPELPHDAAHYFLLLDPAWEPEPGAEVPPLAVVVGGWPVTDGGDIGAFRANPGYVPSDGNAPTDPLDAVLRLVMSHRADAEQLQLVLRDSALDIGLDGDGRPLVARSPDGVPCVVVATAPAHRARSAPPAWRRGDLDDLVTLLVDGVDVLVNPGGPAATRLTGEFVRETVLMTDAEVSAAAGRCLRADDRVAVVRWDSPPADGDAARPGGGAQQAAPTPTGAPDDGSAPERHSGELVADRNPIPAYRS</sequence>
<name>A0A1C5AU45_9ACTN</name>
<keyword evidence="3" id="KW-1185">Reference proteome</keyword>
<evidence type="ECO:0008006" key="4">
    <source>
        <dbReference type="Google" id="ProtNLM"/>
    </source>
</evidence>
<feature type="compositionally biased region" description="Basic and acidic residues" evidence="1">
    <location>
        <begin position="240"/>
        <end position="250"/>
    </location>
</feature>